<dbReference type="Gene3D" id="3.20.20.60">
    <property type="entry name" value="Phosphoenolpyruvate-binding domains"/>
    <property type="match status" value="1"/>
</dbReference>
<sequence length="254" mass="25659">MKLARNGLKAALAEGRLQRGLWLALGSPAVAELAGQAGFDWCLVDGEHAPYDITAIRDQLLALAGTPAAAVVRVPAAEPWLIKQVLDIGAQTLLVPMVDSAEAARAVVAACRYPPAGIRGVGAALGRASGYNAIADYTTGADREICVIVQAETRASLADLDAIAATEGVDAVFIGPADLSADMGHPGDPGAPEVTAAIEDAIGRIRAAGKAVGIIDLRPGMAEHYRDLGVGFVGVGADVTALGAALRGLAAGQG</sequence>
<comment type="similarity">
    <text evidence="1">Belongs to the HpcH/HpaI aldolase family.</text>
</comment>
<dbReference type="SUPFAM" id="SSF51621">
    <property type="entry name" value="Phosphoenolpyruvate/pyruvate domain"/>
    <property type="match status" value="1"/>
</dbReference>
<keyword evidence="2" id="KW-0479">Metal-binding</keyword>
<dbReference type="InterPro" id="IPR040442">
    <property type="entry name" value="Pyrv_kinase-like_dom_sf"/>
</dbReference>
<organism evidence="5 6">
    <name type="scientific">Rhodovulum iodosum</name>
    <dbReference type="NCBI Taxonomy" id="68291"/>
    <lineage>
        <taxon>Bacteria</taxon>
        <taxon>Pseudomonadati</taxon>
        <taxon>Pseudomonadota</taxon>
        <taxon>Alphaproteobacteria</taxon>
        <taxon>Rhodobacterales</taxon>
        <taxon>Paracoccaceae</taxon>
        <taxon>Rhodovulum</taxon>
    </lineage>
</organism>
<proteinExistence type="inferred from homology"/>
<accession>A0ABV3XUP6</accession>
<dbReference type="Pfam" id="PF03328">
    <property type="entry name" value="HpcH_HpaI"/>
    <property type="match status" value="1"/>
</dbReference>
<evidence type="ECO:0000259" key="4">
    <source>
        <dbReference type="Pfam" id="PF03328"/>
    </source>
</evidence>
<dbReference type="PANTHER" id="PTHR30502:SF0">
    <property type="entry name" value="PHOSPHOENOLPYRUVATE CARBOXYLASE FAMILY PROTEIN"/>
    <property type="match status" value="1"/>
</dbReference>
<name>A0ABV3XUP6_9RHOB</name>
<keyword evidence="3" id="KW-0456">Lyase</keyword>
<dbReference type="InterPro" id="IPR015813">
    <property type="entry name" value="Pyrv/PenolPyrv_kinase-like_dom"/>
</dbReference>
<feature type="domain" description="HpcH/HpaI aldolase/citrate lyase" evidence="4">
    <location>
        <begin position="19"/>
        <end position="241"/>
    </location>
</feature>
<dbReference type="InterPro" id="IPR050251">
    <property type="entry name" value="HpcH-HpaI_aldolase"/>
</dbReference>
<dbReference type="Proteomes" id="UP001560019">
    <property type="component" value="Unassembled WGS sequence"/>
</dbReference>
<evidence type="ECO:0000256" key="2">
    <source>
        <dbReference type="ARBA" id="ARBA00022723"/>
    </source>
</evidence>
<evidence type="ECO:0000313" key="5">
    <source>
        <dbReference type="EMBL" id="MEX5729066.1"/>
    </source>
</evidence>
<dbReference type="InterPro" id="IPR005000">
    <property type="entry name" value="Aldolase/citrate-lyase_domain"/>
</dbReference>
<dbReference type="EMBL" id="JBEHHI010000002">
    <property type="protein sequence ID" value="MEX5729066.1"/>
    <property type="molecule type" value="Genomic_DNA"/>
</dbReference>
<evidence type="ECO:0000256" key="3">
    <source>
        <dbReference type="ARBA" id="ARBA00023239"/>
    </source>
</evidence>
<reference evidence="5 6" key="1">
    <citation type="submission" date="2024-06" db="EMBL/GenBank/DDBJ databases">
        <title>Genome of Rhodovulum iodosum, a marine photoferrotroph.</title>
        <authorList>
            <person name="Bianchini G."/>
            <person name="Nikeleit V."/>
            <person name="Kappler A."/>
            <person name="Bryce C."/>
            <person name="Sanchez-Baracaldo P."/>
        </authorList>
    </citation>
    <scope>NUCLEOTIDE SEQUENCE [LARGE SCALE GENOMIC DNA]</scope>
    <source>
        <strain evidence="5 6">UT/N1</strain>
    </source>
</reference>
<gene>
    <name evidence="5" type="ORF">Ga0609869_002419</name>
</gene>
<dbReference type="PANTHER" id="PTHR30502">
    <property type="entry name" value="2-KETO-3-DEOXY-L-RHAMNONATE ALDOLASE"/>
    <property type="match status" value="1"/>
</dbReference>
<evidence type="ECO:0000313" key="6">
    <source>
        <dbReference type="Proteomes" id="UP001560019"/>
    </source>
</evidence>
<protein>
    <submittedName>
        <fullName evidence="5">4-hydroxy-2-oxoheptanedioate aldolase</fullName>
    </submittedName>
</protein>
<evidence type="ECO:0000256" key="1">
    <source>
        <dbReference type="ARBA" id="ARBA00005568"/>
    </source>
</evidence>
<dbReference type="RefSeq" id="WP_125404204.1">
    <property type="nucleotide sequence ID" value="NZ_JBEHHI010000002.1"/>
</dbReference>
<comment type="caution">
    <text evidence="5">The sequence shown here is derived from an EMBL/GenBank/DDBJ whole genome shotgun (WGS) entry which is preliminary data.</text>
</comment>
<keyword evidence="6" id="KW-1185">Reference proteome</keyword>